<dbReference type="Proteomes" id="UP000696280">
    <property type="component" value="Unassembled WGS sequence"/>
</dbReference>
<reference evidence="1" key="1">
    <citation type="submission" date="2021-07" db="EMBL/GenBank/DDBJ databases">
        <authorList>
            <person name="Durling M."/>
        </authorList>
    </citation>
    <scope>NUCLEOTIDE SEQUENCE</scope>
</reference>
<accession>A0A9N9L169</accession>
<dbReference type="AlphaFoldDB" id="A0A9N9L169"/>
<evidence type="ECO:0000313" key="1">
    <source>
        <dbReference type="EMBL" id="CAG8956403.1"/>
    </source>
</evidence>
<sequence length="113" mass="12479">MVCMRKTILEGGGVVRTSILERSYFVDNARRVRDKDLRDETKTGIDHSTTRQFKGTGAAVAYTSEGNICETPATSLIQQPVAITHVAKSISKLPMDVMGNKQTNNAFSDRKDM</sequence>
<organism evidence="1 2">
    <name type="scientific">Hymenoscyphus fraxineus</name>
    <dbReference type="NCBI Taxonomy" id="746836"/>
    <lineage>
        <taxon>Eukaryota</taxon>
        <taxon>Fungi</taxon>
        <taxon>Dikarya</taxon>
        <taxon>Ascomycota</taxon>
        <taxon>Pezizomycotina</taxon>
        <taxon>Leotiomycetes</taxon>
        <taxon>Helotiales</taxon>
        <taxon>Helotiaceae</taxon>
        <taxon>Hymenoscyphus</taxon>
    </lineage>
</organism>
<protein>
    <submittedName>
        <fullName evidence="1">Uncharacterized protein</fullName>
    </submittedName>
</protein>
<gene>
    <name evidence="1" type="ORF">HYFRA_00003786</name>
</gene>
<proteinExistence type="predicted"/>
<name>A0A9N9L169_9HELO</name>
<keyword evidence="2" id="KW-1185">Reference proteome</keyword>
<evidence type="ECO:0000313" key="2">
    <source>
        <dbReference type="Proteomes" id="UP000696280"/>
    </source>
</evidence>
<comment type="caution">
    <text evidence="1">The sequence shown here is derived from an EMBL/GenBank/DDBJ whole genome shotgun (WGS) entry which is preliminary data.</text>
</comment>
<dbReference type="EMBL" id="CAJVRL010000070">
    <property type="protein sequence ID" value="CAG8956403.1"/>
    <property type="molecule type" value="Genomic_DNA"/>
</dbReference>